<dbReference type="Gene3D" id="3.30.360.10">
    <property type="entry name" value="Dihydrodipicolinate Reductase, domain 2"/>
    <property type="match status" value="1"/>
</dbReference>
<dbReference type="PANTHER" id="PTHR43249:SF1">
    <property type="entry name" value="D-GLUCOSIDE 3-DEHYDROGENASE"/>
    <property type="match status" value="1"/>
</dbReference>
<dbReference type="InterPro" id="IPR036291">
    <property type="entry name" value="NAD(P)-bd_dom_sf"/>
</dbReference>
<dbReference type="OrthoDB" id="10250282at2759"/>
<organism evidence="3 4">
    <name type="scientific">Mytilus coruscus</name>
    <name type="common">Sea mussel</name>
    <dbReference type="NCBI Taxonomy" id="42192"/>
    <lineage>
        <taxon>Eukaryota</taxon>
        <taxon>Metazoa</taxon>
        <taxon>Spiralia</taxon>
        <taxon>Lophotrochozoa</taxon>
        <taxon>Mollusca</taxon>
        <taxon>Bivalvia</taxon>
        <taxon>Autobranchia</taxon>
        <taxon>Pteriomorphia</taxon>
        <taxon>Mytilida</taxon>
        <taxon>Mytiloidea</taxon>
        <taxon>Mytilidae</taxon>
        <taxon>Mytilinae</taxon>
        <taxon>Mytilus</taxon>
    </lineage>
</organism>
<accession>A0A6J8A387</accession>
<name>A0A6J8A387_MYTCO</name>
<evidence type="ECO:0000313" key="3">
    <source>
        <dbReference type="EMBL" id="CAC5361588.1"/>
    </source>
</evidence>
<dbReference type="AlphaFoldDB" id="A0A6J8A387"/>
<feature type="domain" description="Oxidoreductase putative C-terminal" evidence="2">
    <location>
        <begin position="155"/>
        <end position="298"/>
    </location>
</feature>
<reference evidence="3 4" key="1">
    <citation type="submission" date="2020-06" db="EMBL/GenBank/DDBJ databases">
        <authorList>
            <person name="Li R."/>
            <person name="Bekaert M."/>
        </authorList>
    </citation>
    <scope>NUCLEOTIDE SEQUENCE [LARGE SCALE GENOMIC DNA]</scope>
    <source>
        <strain evidence="4">wild</strain>
    </source>
</reference>
<sequence length="381" mass="43169">MEKKSLRIGFVGAGAIHFGRGTLPWAHATRLEKMGQINVLAIVDPDTKLSDSILKAKLSSDQTKQFYQDCKLFTHFKDLIALKPDAVFIGIPPVYRGSLDNGHDIELQFVRAGIHVFVEKPLSVVPPEKFDQYKEEIQRASNENNVIVSVGYMFRYHDAIIKMKELIKEHGKKVMAFNARYYYAYSDGVNKYWYNQNLSGGPIVEQATHLCDLGRYIVGDINLDTVHTIMLRDNDPSGAGCLSHLPHDGEEDIPPGQKLPRVTLSHWRFQDGAVGTLMHSIAIPGSRYEATVDVQLDGMELSLIRPYEDECILRVRDIKSGDPDKDVDYTFRGNDSYYNELCTFVKAVKSGDKSCIKSSYEDASKTYLFTWKIRRMGEQNN</sequence>
<evidence type="ECO:0000313" key="4">
    <source>
        <dbReference type="Proteomes" id="UP000507470"/>
    </source>
</evidence>
<dbReference type="InterPro" id="IPR000683">
    <property type="entry name" value="Gfo/Idh/MocA-like_OxRdtase_N"/>
</dbReference>
<dbReference type="SUPFAM" id="SSF51735">
    <property type="entry name" value="NAD(P)-binding Rossmann-fold domains"/>
    <property type="match status" value="1"/>
</dbReference>
<feature type="domain" description="Gfo/Idh/MocA-like oxidoreductase N-terminal" evidence="1">
    <location>
        <begin position="6"/>
        <end position="152"/>
    </location>
</feature>
<dbReference type="GO" id="GO:0000166">
    <property type="term" value="F:nucleotide binding"/>
    <property type="evidence" value="ECO:0007669"/>
    <property type="project" value="InterPro"/>
</dbReference>
<dbReference type="InterPro" id="IPR013944">
    <property type="entry name" value="OxRdtase_put_C"/>
</dbReference>
<dbReference type="Pfam" id="PF08635">
    <property type="entry name" value="ox_reductase_C"/>
    <property type="match status" value="1"/>
</dbReference>
<dbReference type="Pfam" id="PF01408">
    <property type="entry name" value="GFO_IDH_MocA"/>
    <property type="match status" value="1"/>
</dbReference>
<evidence type="ECO:0000259" key="2">
    <source>
        <dbReference type="Pfam" id="PF08635"/>
    </source>
</evidence>
<dbReference type="SUPFAM" id="SSF55347">
    <property type="entry name" value="Glyceraldehyde-3-phosphate dehydrogenase-like, C-terminal domain"/>
    <property type="match status" value="1"/>
</dbReference>
<gene>
    <name evidence="3" type="ORF">MCOR_3676</name>
</gene>
<dbReference type="InterPro" id="IPR052515">
    <property type="entry name" value="Gfo/Idh/MocA_Oxidoreductase"/>
</dbReference>
<dbReference type="Gene3D" id="3.40.50.720">
    <property type="entry name" value="NAD(P)-binding Rossmann-like Domain"/>
    <property type="match status" value="1"/>
</dbReference>
<dbReference type="EMBL" id="CACVKT020000627">
    <property type="protein sequence ID" value="CAC5361588.1"/>
    <property type="molecule type" value="Genomic_DNA"/>
</dbReference>
<keyword evidence="4" id="KW-1185">Reference proteome</keyword>
<protein>
    <submittedName>
        <fullName evidence="3">Uncharacterized protein</fullName>
    </submittedName>
</protein>
<evidence type="ECO:0000259" key="1">
    <source>
        <dbReference type="Pfam" id="PF01408"/>
    </source>
</evidence>
<proteinExistence type="predicted"/>
<dbReference type="Proteomes" id="UP000507470">
    <property type="component" value="Unassembled WGS sequence"/>
</dbReference>
<dbReference type="PANTHER" id="PTHR43249">
    <property type="entry name" value="UDP-N-ACETYL-2-AMINO-2-DEOXY-D-GLUCURONATE OXIDASE"/>
    <property type="match status" value="1"/>
</dbReference>